<gene>
    <name evidence="2" type="ORF">GIW81_04060</name>
</gene>
<keyword evidence="1" id="KW-1133">Transmembrane helix</keyword>
<accession>A0A6I3KIG3</accession>
<protein>
    <submittedName>
        <fullName evidence="2">Uncharacterized protein</fullName>
    </submittedName>
</protein>
<dbReference type="AlphaFoldDB" id="A0A6I3KIG3"/>
<dbReference type="Proteomes" id="UP000440694">
    <property type="component" value="Unassembled WGS sequence"/>
</dbReference>
<sequence length="169" mass="17773">MQTRPSGRSVKLMLAGIAAVVLAGFVAVHLAGQPSAPPQEAAEAAQAPSEESLPPSLDCAFHNFTRTSAVVSFYFDVALPKGETPRFYERAILLADGTRSNFAGDDRPAWTYGLDADGKPTITSPDGAVRIVLYGLKLGVAGILPLEAGIRSNVYRNLGGECRQTNLGG</sequence>
<keyword evidence="1" id="KW-0812">Transmembrane</keyword>
<reference evidence="2 3" key="1">
    <citation type="submission" date="2019-11" db="EMBL/GenBank/DDBJ databases">
        <title>Identification of a novel strain.</title>
        <authorList>
            <person name="Xu Q."/>
            <person name="Wang G."/>
        </authorList>
    </citation>
    <scope>NUCLEOTIDE SEQUENCE [LARGE SCALE GENOMIC DNA]</scope>
    <source>
        <strain evidence="3">xq</strain>
    </source>
</reference>
<comment type="caution">
    <text evidence="2">The sequence shown here is derived from an EMBL/GenBank/DDBJ whole genome shotgun (WGS) entry which is preliminary data.</text>
</comment>
<proteinExistence type="predicted"/>
<keyword evidence="1" id="KW-0472">Membrane</keyword>
<evidence type="ECO:0000313" key="3">
    <source>
        <dbReference type="Proteomes" id="UP000440694"/>
    </source>
</evidence>
<feature type="transmembrane region" description="Helical" evidence="1">
    <location>
        <begin position="12"/>
        <end position="32"/>
    </location>
</feature>
<dbReference type="EMBL" id="WMBQ01000001">
    <property type="protein sequence ID" value="MTD93507.1"/>
    <property type="molecule type" value="Genomic_DNA"/>
</dbReference>
<organism evidence="2 3">
    <name type="scientific">Hyphomicrobium album</name>
    <dbReference type="NCBI Taxonomy" id="2665159"/>
    <lineage>
        <taxon>Bacteria</taxon>
        <taxon>Pseudomonadati</taxon>
        <taxon>Pseudomonadota</taxon>
        <taxon>Alphaproteobacteria</taxon>
        <taxon>Hyphomicrobiales</taxon>
        <taxon>Hyphomicrobiaceae</taxon>
        <taxon>Hyphomicrobium</taxon>
    </lineage>
</organism>
<keyword evidence="3" id="KW-1185">Reference proteome</keyword>
<evidence type="ECO:0000313" key="2">
    <source>
        <dbReference type="EMBL" id="MTD93507.1"/>
    </source>
</evidence>
<evidence type="ECO:0000256" key="1">
    <source>
        <dbReference type="SAM" id="Phobius"/>
    </source>
</evidence>
<name>A0A6I3KIG3_9HYPH</name>